<evidence type="ECO:0000313" key="3">
    <source>
        <dbReference type="Proteomes" id="UP000075420"/>
    </source>
</evidence>
<dbReference type="PANTHER" id="PTHR47197:SF3">
    <property type="entry name" value="DIHYDRO-HEME D1 DEHYDROGENASE"/>
    <property type="match status" value="1"/>
</dbReference>
<dbReference type="SUPFAM" id="SSF50969">
    <property type="entry name" value="YVTN repeat-like/Quinoprotein amine dehydrogenase"/>
    <property type="match status" value="1"/>
</dbReference>
<dbReference type="InterPro" id="IPR015943">
    <property type="entry name" value="WD40/YVTN_repeat-like_dom_sf"/>
</dbReference>
<organism evidence="2 3">
    <name type="scientific">Sorangium cellulosum</name>
    <name type="common">Polyangium cellulosum</name>
    <dbReference type="NCBI Taxonomy" id="56"/>
    <lineage>
        <taxon>Bacteria</taxon>
        <taxon>Pseudomonadati</taxon>
        <taxon>Myxococcota</taxon>
        <taxon>Polyangia</taxon>
        <taxon>Polyangiales</taxon>
        <taxon>Polyangiaceae</taxon>
        <taxon>Sorangium</taxon>
    </lineage>
</organism>
<evidence type="ECO:0000256" key="1">
    <source>
        <dbReference type="SAM" id="MobiDB-lite"/>
    </source>
</evidence>
<dbReference type="InterPro" id="IPR051200">
    <property type="entry name" value="Host-pathogen_enzymatic-act"/>
</dbReference>
<dbReference type="EMBL" id="JELY01001396">
    <property type="protein sequence ID" value="KYF55925.1"/>
    <property type="molecule type" value="Genomic_DNA"/>
</dbReference>
<name>A0A150PJS5_SORCE</name>
<evidence type="ECO:0000313" key="2">
    <source>
        <dbReference type="EMBL" id="KYF55925.1"/>
    </source>
</evidence>
<dbReference type="PANTHER" id="PTHR47197">
    <property type="entry name" value="PROTEIN NIRF"/>
    <property type="match status" value="1"/>
</dbReference>
<dbReference type="AlphaFoldDB" id="A0A150PJS5"/>
<protein>
    <submittedName>
        <fullName evidence="2">Uncharacterized protein</fullName>
    </submittedName>
</protein>
<reference evidence="2 3" key="1">
    <citation type="submission" date="2014-02" db="EMBL/GenBank/DDBJ databases">
        <title>The small core and large imbalanced accessory genome model reveals a collaborative survival strategy of Sorangium cellulosum strains in nature.</title>
        <authorList>
            <person name="Han K."/>
            <person name="Peng R."/>
            <person name="Blom J."/>
            <person name="Li Y.-Z."/>
        </authorList>
    </citation>
    <scope>NUCLEOTIDE SEQUENCE [LARGE SCALE GENOMIC DNA]</scope>
    <source>
        <strain evidence="2 3">So0157-25</strain>
    </source>
</reference>
<dbReference type="Gene3D" id="2.130.10.10">
    <property type="entry name" value="YVTN repeat-like/Quinoprotein amine dehydrogenase"/>
    <property type="match status" value="2"/>
</dbReference>
<feature type="compositionally biased region" description="Low complexity" evidence="1">
    <location>
        <begin position="13"/>
        <end position="38"/>
    </location>
</feature>
<feature type="region of interest" description="Disordered" evidence="1">
    <location>
        <begin position="1"/>
        <end position="44"/>
    </location>
</feature>
<dbReference type="Proteomes" id="UP000075420">
    <property type="component" value="Unassembled WGS sequence"/>
</dbReference>
<dbReference type="InterPro" id="IPR011044">
    <property type="entry name" value="Quino_amine_DH_bsu"/>
</dbReference>
<gene>
    <name evidence="2" type="ORF">BE08_13625</name>
</gene>
<comment type="caution">
    <text evidence="2">The sequence shown here is derived from an EMBL/GenBank/DDBJ whole genome shotgun (WGS) entry which is preliminary data.</text>
</comment>
<proteinExistence type="predicted"/>
<sequence length="512" mass="53950">MDHETRSDIEPGSSAADALEAGHAAEASPSPEWAEAPSTRPPSTREAICPVCLERIAAGVAICPECGEPTDPPKRSVRAPSIPDAPPDASWLSLHWRPLVTIGAILGLIGTGGALRYLAPHRFSPSRAATAVPPPTPVCGAPCWSGESCQVGRCVWQRPNDVGHLVDAPSIAGPFPLPKDTFDALPLDGDRFAVALLSGLEVRSARTGEPLSLVSEAPNVRRLYRVGEVVYATSPSRIYVIDAATTRLLKTIELGEAVGDIVVGASGRRALASLPEAHAVAILATEYHAEIERIHFGDDDVGPVAVDDSGARAITTTGLIPQPGQREPSGGVAYPFDPSRLGSEQDRVRTSMVGNPASALMSPDGSAGFVALRAQNTLVPLTWLPSGAVRQEARITTCREPEQIELVRSDRRAIVRCNEGRAIQVFDLSTRELLRAVTFPGRALDMAIAPDGAQAVVALSGDRSGSVALVDLKTYAAKVHPLGGEPTRIRLAPDGGSALALGDRPRVAWVLR</sequence>
<feature type="region of interest" description="Disordered" evidence="1">
    <location>
        <begin position="318"/>
        <end position="346"/>
    </location>
</feature>
<accession>A0A150PJS5</accession>